<organism evidence="4 5">
    <name type="scientific">Flavilitoribacter nigricans (strain ATCC 23147 / DSM 23189 / NBRC 102662 / NCIMB 1420 / SS-2)</name>
    <name type="common">Lewinella nigricans</name>
    <dbReference type="NCBI Taxonomy" id="1122177"/>
    <lineage>
        <taxon>Bacteria</taxon>
        <taxon>Pseudomonadati</taxon>
        <taxon>Bacteroidota</taxon>
        <taxon>Saprospiria</taxon>
        <taxon>Saprospirales</taxon>
        <taxon>Lewinellaceae</taxon>
        <taxon>Flavilitoribacter</taxon>
    </lineage>
</organism>
<dbReference type="OrthoDB" id="977752at2"/>
<dbReference type="AlphaFoldDB" id="A0A2D0N630"/>
<gene>
    <name evidence="4" type="ORF">CRP01_24230</name>
</gene>
<comment type="caution">
    <text evidence="4">The sequence shown here is derived from an EMBL/GenBank/DDBJ whole genome shotgun (WGS) entry which is preliminary data.</text>
</comment>
<evidence type="ECO:0000259" key="3">
    <source>
        <dbReference type="SMART" id="SM00047"/>
    </source>
</evidence>
<protein>
    <submittedName>
        <fullName evidence="4">Mannosyl-glycoprotein endo-beta-N-acetylglucosamidase</fullName>
    </submittedName>
</protein>
<dbReference type="GO" id="GO:0004040">
    <property type="term" value="F:amidase activity"/>
    <property type="evidence" value="ECO:0007669"/>
    <property type="project" value="InterPro"/>
</dbReference>
<name>A0A2D0N630_FLAN2</name>
<dbReference type="InterPro" id="IPR002901">
    <property type="entry name" value="MGlyc_endo_b_GlcNAc-like_dom"/>
</dbReference>
<evidence type="ECO:0000313" key="5">
    <source>
        <dbReference type="Proteomes" id="UP000223913"/>
    </source>
</evidence>
<reference evidence="4 5" key="1">
    <citation type="submission" date="2017-10" db="EMBL/GenBank/DDBJ databases">
        <title>The draft genome sequence of Lewinella nigricans NBRC 102662.</title>
        <authorList>
            <person name="Wang K."/>
        </authorList>
    </citation>
    <scope>NUCLEOTIDE SEQUENCE [LARGE SCALE GENOMIC DNA]</scope>
    <source>
        <strain evidence="4 5">NBRC 102662</strain>
    </source>
</reference>
<dbReference type="Gene3D" id="1.10.530.10">
    <property type="match status" value="1"/>
</dbReference>
<feature type="domain" description="Mannosyl-glycoprotein endo-beta-N-acetylglucosamidase-like" evidence="3">
    <location>
        <begin position="137"/>
        <end position="286"/>
    </location>
</feature>
<dbReference type="Pfam" id="PF01832">
    <property type="entry name" value="Glucosaminidase"/>
    <property type="match status" value="1"/>
</dbReference>
<proteinExistence type="predicted"/>
<evidence type="ECO:0000256" key="1">
    <source>
        <dbReference type="ARBA" id="ARBA00022801"/>
    </source>
</evidence>
<dbReference type="PANTHER" id="PTHR33308:SF9">
    <property type="entry name" value="PEPTIDOGLYCAN HYDROLASE FLGJ"/>
    <property type="match status" value="1"/>
</dbReference>
<dbReference type="InterPro" id="IPR051056">
    <property type="entry name" value="Glycosyl_Hydrolase_73"/>
</dbReference>
<evidence type="ECO:0000313" key="4">
    <source>
        <dbReference type="EMBL" id="PHN03982.1"/>
    </source>
</evidence>
<dbReference type="SMART" id="SM00047">
    <property type="entry name" value="LYZ2"/>
    <property type="match status" value="1"/>
</dbReference>
<dbReference type="PANTHER" id="PTHR33308">
    <property type="entry name" value="PEPTIDOGLYCAN HYDROLASE FLGJ"/>
    <property type="match status" value="1"/>
</dbReference>
<evidence type="ECO:0000256" key="2">
    <source>
        <dbReference type="SAM" id="MobiDB-lite"/>
    </source>
</evidence>
<sequence length="287" mass="33035">MHQKLQLIKASARAQFLHWRYQTENLVRRYWLRAFFLGLGAFLLIRKDVSINLNLNSVAQPMGFYEESTGESNGEQSQEPMNVSKLTSAKSPAPAAQSKAMTVSHLTTERKPTSKDPNLANTYSNVNKYSDEDLARRAAKRKKQLAYVQRYYKIAQKEMEQYKIPASITLAQGLLESNVGESRLATKNNNHFGIKCFSRKCKKGHCSNFTDDSHKDFFRKYRSAWESFRAHSQLLKAKRYQPLYDLSADDYRGWAKGLKKAGYATDPNYAEKIIELIDDLELFAYDE</sequence>
<feature type="region of interest" description="Disordered" evidence="2">
    <location>
        <begin position="66"/>
        <end position="123"/>
    </location>
</feature>
<keyword evidence="1" id="KW-0378">Hydrolase</keyword>
<keyword evidence="5" id="KW-1185">Reference proteome</keyword>
<dbReference type="Proteomes" id="UP000223913">
    <property type="component" value="Unassembled WGS sequence"/>
</dbReference>
<dbReference type="RefSeq" id="WP_099152695.1">
    <property type="nucleotide sequence ID" value="NZ_PDUD01000028.1"/>
</dbReference>
<feature type="compositionally biased region" description="Low complexity" evidence="2">
    <location>
        <begin position="88"/>
        <end position="100"/>
    </location>
</feature>
<accession>A0A2D0N630</accession>
<dbReference type="EMBL" id="PDUD01000028">
    <property type="protein sequence ID" value="PHN03982.1"/>
    <property type="molecule type" value="Genomic_DNA"/>
</dbReference>
<feature type="compositionally biased region" description="Polar residues" evidence="2">
    <location>
        <begin position="70"/>
        <end position="87"/>
    </location>
</feature>